<proteinExistence type="predicted"/>
<evidence type="ECO:0000313" key="3">
    <source>
        <dbReference type="Proteomes" id="UP000024635"/>
    </source>
</evidence>
<feature type="compositionally biased region" description="Basic and acidic residues" evidence="1">
    <location>
        <begin position="23"/>
        <end position="38"/>
    </location>
</feature>
<reference evidence="3" key="1">
    <citation type="journal article" date="2015" name="Nat. Genet.">
        <title>The genome and transcriptome of the zoonotic hookworm Ancylostoma ceylanicum identify infection-specific gene families.</title>
        <authorList>
            <person name="Schwarz E.M."/>
            <person name="Hu Y."/>
            <person name="Antoshechkin I."/>
            <person name="Miller M.M."/>
            <person name="Sternberg P.W."/>
            <person name="Aroian R.V."/>
        </authorList>
    </citation>
    <scope>NUCLEOTIDE SEQUENCE</scope>
    <source>
        <strain evidence="3">HY135</strain>
    </source>
</reference>
<dbReference type="EMBL" id="JARK01001339">
    <property type="protein sequence ID" value="EYC31770.1"/>
    <property type="molecule type" value="Genomic_DNA"/>
</dbReference>
<dbReference type="AlphaFoldDB" id="A0A016VWH4"/>
<feature type="region of interest" description="Disordered" evidence="1">
    <location>
        <begin position="23"/>
        <end position="48"/>
    </location>
</feature>
<accession>A0A016VWH4</accession>
<name>A0A016VWH4_9BILA</name>
<dbReference type="OrthoDB" id="5873352at2759"/>
<sequence length="278" mass="31556">MLIVNALYLVYIPKKPCLTLHRPSPEPRRITYDRRHGADQQTSSAAPRRFTGRMKEILPILINICFIHSAVPVRIKRADPLPWHTVLQLNRIIQASNTRALDIENYTKQAAIRQNQRNALLSSSASVLSPMAALAAATSRFSPPELAPLVRADSNSDLLAKYTARSHLLDNSDLIADRRILFGTDLPPAFPQRDIPVPPPMPPPLLPPPVILPRMLQPRMRTRGIAVVETPLVLDEPTTRIFPRPSHTKMDEEEREKLPIRMRAEDSKRRDYVDYVFI</sequence>
<evidence type="ECO:0000313" key="2">
    <source>
        <dbReference type="EMBL" id="EYC31770.1"/>
    </source>
</evidence>
<comment type="caution">
    <text evidence="2">The sequence shown here is derived from an EMBL/GenBank/DDBJ whole genome shotgun (WGS) entry which is preliminary data.</text>
</comment>
<keyword evidence="3" id="KW-1185">Reference proteome</keyword>
<organism evidence="2 3">
    <name type="scientific">Ancylostoma ceylanicum</name>
    <dbReference type="NCBI Taxonomy" id="53326"/>
    <lineage>
        <taxon>Eukaryota</taxon>
        <taxon>Metazoa</taxon>
        <taxon>Ecdysozoa</taxon>
        <taxon>Nematoda</taxon>
        <taxon>Chromadorea</taxon>
        <taxon>Rhabditida</taxon>
        <taxon>Rhabditina</taxon>
        <taxon>Rhabditomorpha</taxon>
        <taxon>Strongyloidea</taxon>
        <taxon>Ancylostomatidae</taxon>
        <taxon>Ancylostomatinae</taxon>
        <taxon>Ancylostoma</taxon>
    </lineage>
</organism>
<gene>
    <name evidence="2" type="primary">Acey_s0003.g1226</name>
    <name evidence="2" type="ORF">Y032_0003g1226</name>
</gene>
<protein>
    <submittedName>
        <fullName evidence="2">Uncharacterized protein</fullName>
    </submittedName>
</protein>
<dbReference type="Proteomes" id="UP000024635">
    <property type="component" value="Unassembled WGS sequence"/>
</dbReference>
<evidence type="ECO:0000256" key="1">
    <source>
        <dbReference type="SAM" id="MobiDB-lite"/>
    </source>
</evidence>